<comment type="caution">
    <text evidence="2">The sequence shown here is derived from an EMBL/GenBank/DDBJ whole genome shotgun (WGS) entry which is preliminary data.</text>
</comment>
<protein>
    <submittedName>
        <fullName evidence="2">Uncharacterized protein</fullName>
    </submittedName>
</protein>
<evidence type="ECO:0000313" key="2">
    <source>
        <dbReference type="EMBL" id="MCS3866376.1"/>
    </source>
</evidence>
<reference evidence="2" key="1">
    <citation type="submission" date="2022-08" db="EMBL/GenBank/DDBJ databases">
        <title>Genomic Encyclopedia of Type Strains, Phase V (KMG-V): Genome sequencing to study the core and pangenomes of soil and plant-associated prokaryotes.</title>
        <authorList>
            <person name="Whitman W."/>
        </authorList>
    </citation>
    <scope>NUCLEOTIDE SEQUENCE</scope>
    <source>
        <strain evidence="2">SP2016B</strain>
    </source>
</reference>
<accession>A0A9X2U3U0</accession>
<name>A0A9X2U3U0_9BACT</name>
<gene>
    <name evidence="2" type="ORF">GGP82_002950</name>
</gene>
<feature type="region of interest" description="Disordered" evidence="1">
    <location>
        <begin position="27"/>
        <end position="57"/>
    </location>
</feature>
<sequence length="57" mass="6049">MLTGLEDGRKPAGGRGNVLHPEAFLLEGPLPTMGDQGGGGRLGGTCRRDCEKRWETP</sequence>
<organism evidence="2 3">
    <name type="scientific">Salinibacter ruber</name>
    <dbReference type="NCBI Taxonomy" id="146919"/>
    <lineage>
        <taxon>Bacteria</taxon>
        <taxon>Pseudomonadati</taxon>
        <taxon>Rhodothermota</taxon>
        <taxon>Rhodothermia</taxon>
        <taxon>Rhodothermales</taxon>
        <taxon>Salinibacteraceae</taxon>
        <taxon>Salinibacter</taxon>
    </lineage>
</organism>
<feature type="compositionally biased region" description="Basic and acidic residues" evidence="1">
    <location>
        <begin position="46"/>
        <end position="57"/>
    </location>
</feature>
<dbReference type="Proteomes" id="UP001155034">
    <property type="component" value="Unassembled WGS sequence"/>
</dbReference>
<evidence type="ECO:0000256" key="1">
    <source>
        <dbReference type="SAM" id="MobiDB-lite"/>
    </source>
</evidence>
<dbReference type="EMBL" id="JANTYZ010000012">
    <property type="protein sequence ID" value="MCS3866376.1"/>
    <property type="molecule type" value="Genomic_DNA"/>
</dbReference>
<proteinExistence type="predicted"/>
<evidence type="ECO:0000313" key="3">
    <source>
        <dbReference type="Proteomes" id="UP001155034"/>
    </source>
</evidence>
<dbReference type="AlphaFoldDB" id="A0A9X2U3U0"/>